<keyword evidence="7" id="KW-1185">Reference proteome</keyword>
<evidence type="ECO:0000256" key="1">
    <source>
        <dbReference type="ARBA" id="ARBA00004496"/>
    </source>
</evidence>
<evidence type="ECO:0000256" key="2">
    <source>
        <dbReference type="ARBA" id="ARBA00006161"/>
    </source>
</evidence>
<dbReference type="Gene3D" id="1.10.520.30">
    <property type="entry name" value="AF1862-like domain"/>
    <property type="match status" value="1"/>
</dbReference>
<keyword evidence="3" id="KW-0963">Cytoplasm</keyword>
<evidence type="ECO:0000256" key="3">
    <source>
        <dbReference type="ARBA" id="ARBA00022490"/>
    </source>
</evidence>
<dbReference type="InterPro" id="IPR023101">
    <property type="entry name" value="AF1862-like_dom_sf"/>
</dbReference>
<accession>A0ABR9PB94</accession>
<proteinExistence type="inferred from homology"/>
<comment type="similarity">
    <text evidence="2">Belongs to the CRISPR system Cmr5 family.</text>
</comment>
<comment type="caution">
    <text evidence="6">The sequence shown here is derived from an EMBL/GenBank/DDBJ whole genome shotgun (WGS) entry which is preliminary data.</text>
</comment>
<sequence>MSSFTRIDQSMATKAVDLIPSGSEEYAQELRSRFSHLPGQLRSSGLAATYAFLAARANTASSEKLRNAYTDVTRTIVRRLCERRFVKLQSEPLEDNSPVPHQAVLEQLGKMSTLYYALATREAAMLFMWMRRLSDSVTPGEEAQGGTARG</sequence>
<organism evidence="6 7">
    <name type="scientific">Nocardiopsis coralli</name>
    <dbReference type="NCBI Taxonomy" id="2772213"/>
    <lineage>
        <taxon>Bacteria</taxon>
        <taxon>Bacillati</taxon>
        <taxon>Actinomycetota</taxon>
        <taxon>Actinomycetes</taxon>
        <taxon>Streptosporangiales</taxon>
        <taxon>Nocardiopsidaceae</taxon>
        <taxon>Nocardiopsis</taxon>
    </lineage>
</organism>
<dbReference type="Pfam" id="PF09701">
    <property type="entry name" value="Cas_Cmr5"/>
    <property type="match status" value="1"/>
</dbReference>
<evidence type="ECO:0000256" key="5">
    <source>
        <dbReference type="ARBA" id="ARBA00030001"/>
    </source>
</evidence>
<keyword evidence="4" id="KW-0051">Antiviral defense</keyword>
<dbReference type="NCBIfam" id="TIGR01881">
    <property type="entry name" value="cas_Cmr5"/>
    <property type="match status" value="1"/>
</dbReference>
<dbReference type="EMBL" id="JADBGI010000020">
    <property type="protein sequence ID" value="MBE3001111.1"/>
    <property type="molecule type" value="Genomic_DNA"/>
</dbReference>
<gene>
    <name evidence="6" type="primary">cmr5</name>
    <name evidence="6" type="ORF">IDM40_20790</name>
</gene>
<evidence type="ECO:0000313" key="7">
    <source>
        <dbReference type="Proteomes" id="UP000806528"/>
    </source>
</evidence>
<dbReference type="Proteomes" id="UP000806528">
    <property type="component" value="Unassembled WGS sequence"/>
</dbReference>
<dbReference type="InterPro" id="IPR010160">
    <property type="entry name" value="CRISPR-assoc_prot_Cmr5"/>
</dbReference>
<evidence type="ECO:0000256" key="4">
    <source>
        <dbReference type="ARBA" id="ARBA00023118"/>
    </source>
</evidence>
<evidence type="ECO:0000313" key="6">
    <source>
        <dbReference type="EMBL" id="MBE3001111.1"/>
    </source>
</evidence>
<protein>
    <recommendedName>
        <fullName evidence="5">CRISPR type III-B/RAMP module-associated protein Cmr5</fullName>
    </recommendedName>
</protein>
<name>A0ABR9PB94_9ACTN</name>
<comment type="subcellular location">
    <subcellularLocation>
        <location evidence="1">Cytoplasm</location>
    </subcellularLocation>
</comment>
<dbReference type="RefSeq" id="WP_193123702.1">
    <property type="nucleotide sequence ID" value="NZ_JADBGI010000020.1"/>
</dbReference>
<dbReference type="SUPFAM" id="SSF158568">
    <property type="entry name" value="AF1862-like"/>
    <property type="match status" value="1"/>
</dbReference>
<reference evidence="6 7" key="1">
    <citation type="submission" date="2020-09" db="EMBL/GenBank/DDBJ databases">
        <title>Diversity and distribution of actinomycetes associated with coral in the coast of Hainan.</title>
        <authorList>
            <person name="Li F."/>
        </authorList>
    </citation>
    <scope>NUCLEOTIDE SEQUENCE [LARGE SCALE GENOMIC DNA]</scope>
    <source>
        <strain evidence="6 7">HNM0947</strain>
    </source>
</reference>